<keyword evidence="10" id="KW-1185">Reference proteome</keyword>
<evidence type="ECO:0000256" key="7">
    <source>
        <dbReference type="ARBA" id="ARBA00035003"/>
    </source>
</evidence>
<name>A0A814IW62_9BILA</name>
<evidence type="ECO:0000313" key="9">
    <source>
        <dbReference type="EMBL" id="CAF1029802.1"/>
    </source>
</evidence>
<comment type="function">
    <text evidence="7">Microtubule inner protein (MIP) part of the dynein-decorated doublet microtubules (DMTs) in cilia axoneme, which is required for motile cilia beating.</text>
</comment>
<proteinExistence type="predicted"/>
<evidence type="ECO:0000256" key="8">
    <source>
        <dbReference type="ARBA" id="ARBA00046435"/>
    </source>
</evidence>
<comment type="subcellular location">
    <subcellularLocation>
        <location evidence="1">Cytoplasm</location>
        <location evidence="1">Cytoskeleton</location>
        <location evidence="1">Flagellum axoneme</location>
    </subcellularLocation>
</comment>
<dbReference type="PANTHER" id="PTHR31180">
    <property type="entry name" value="CILIA- AND FLAGELLA-ASSOCIATED PROTEIN 107-RELATED"/>
    <property type="match status" value="1"/>
</dbReference>
<keyword evidence="5" id="KW-0206">Cytoskeleton</keyword>
<comment type="caution">
    <text evidence="9">The sequence shown here is derived from an EMBL/GenBank/DDBJ whole genome shotgun (WGS) entry which is preliminary data.</text>
</comment>
<dbReference type="Proteomes" id="UP000663879">
    <property type="component" value="Unassembled WGS sequence"/>
</dbReference>
<organism evidence="9 10">
    <name type="scientific">Brachionus calyciflorus</name>
    <dbReference type="NCBI Taxonomy" id="104777"/>
    <lineage>
        <taxon>Eukaryota</taxon>
        <taxon>Metazoa</taxon>
        <taxon>Spiralia</taxon>
        <taxon>Gnathifera</taxon>
        <taxon>Rotifera</taxon>
        <taxon>Eurotatoria</taxon>
        <taxon>Monogononta</taxon>
        <taxon>Pseudotrocha</taxon>
        <taxon>Ploima</taxon>
        <taxon>Brachionidae</taxon>
        <taxon>Brachionus</taxon>
    </lineage>
</organism>
<evidence type="ECO:0000256" key="2">
    <source>
        <dbReference type="ARBA" id="ARBA00022490"/>
    </source>
</evidence>
<dbReference type="GO" id="GO:0005879">
    <property type="term" value="C:axonemal microtubule"/>
    <property type="evidence" value="ECO:0007669"/>
    <property type="project" value="TreeGrafter"/>
</dbReference>
<dbReference type="InterPro" id="IPR054709">
    <property type="entry name" value="CFAP107"/>
</dbReference>
<dbReference type="PANTHER" id="PTHR31180:SF2">
    <property type="entry name" value="CILIA- AND FLAGELLA-ASSOCIATED PROTEIN 107"/>
    <property type="match status" value="1"/>
</dbReference>
<sequence length="322" mass="37087">MAVPKVGKISSLKDRSVNIIDGTYVKVPDPHVLDPSKNIGLREFNNGVLIHNWYEERNPAEVKEFKKNSTYNYDYKPFPGAQPDIFVRRNMIRMSEGVGNKNLIGMHNFDSSKSLITTYDETINKRPRPGPAIPHGQQFPENREWKIINDKWAPEKIDFPLQDSPTKWGLVDKKRNEKFLEDDKYKNQIPNVSEYFDRYQTHSKDAYLQRTISAVPKEISASFNKLNLTLNNQPKPRSYSGSLREPQARDVLDTVYANMLIKSSKAPRTFHYLGKVPTNGLLDVYSMKNYETLTPVHEPQNVIITDQSQKANQITDLKTLSE</sequence>
<evidence type="ECO:0000256" key="1">
    <source>
        <dbReference type="ARBA" id="ARBA00004611"/>
    </source>
</evidence>
<evidence type="ECO:0000256" key="5">
    <source>
        <dbReference type="ARBA" id="ARBA00023212"/>
    </source>
</evidence>
<comment type="subunit">
    <text evidence="8">Microtubule inner protein component of sperm flagellar doublet microtubules.</text>
</comment>
<evidence type="ECO:0000256" key="6">
    <source>
        <dbReference type="ARBA" id="ARBA00023273"/>
    </source>
</evidence>
<evidence type="ECO:0000256" key="4">
    <source>
        <dbReference type="ARBA" id="ARBA00023069"/>
    </source>
</evidence>
<keyword evidence="4" id="KW-0969">Cilium</keyword>
<dbReference type="GO" id="GO:0030317">
    <property type="term" value="P:flagellated sperm motility"/>
    <property type="evidence" value="ECO:0007669"/>
    <property type="project" value="InterPro"/>
</dbReference>
<protein>
    <submittedName>
        <fullName evidence="9">Uncharacterized protein</fullName>
    </submittedName>
</protein>
<dbReference type="AlphaFoldDB" id="A0A814IW62"/>
<reference evidence="9" key="1">
    <citation type="submission" date="2021-02" db="EMBL/GenBank/DDBJ databases">
        <authorList>
            <person name="Nowell W R."/>
        </authorList>
    </citation>
    <scope>NUCLEOTIDE SEQUENCE</scope>
    <source>
        <strain evidence="9">Ploen Becks lab</strain>
    </source>
</reference>
<keyword evidence="2" id="KW-0963">Cytoplasm</keyword>
<dbReference type="OrthoDB" id="8185227at2759"/>
<evidence type="ECO:0000256" key="3">
    <source>
        <dbReference type="ARBA" id="ARBA00022846"/>
    </source>
</evidence>
<evidence type="ECO:0000313" key="10">
    <source>
        <dbReference type="Proteomes" id="UP000663879"/>
    </source>
</evidence>
<keyword evidence="6" id="KW-0966">Cell projection</keyword>
<dbReference type="Pfam" id="PF22595">
    <property type="entry name" value="CFAP107"/>
    <property type="match status" value="1"/>
</dbReference>
<dbReference type="InterPro" id="IPR037662">
    <property type="entry name" value="CFAP68/107"/>
</dbReference>
<keyword evidence="3" id="KW-0282">Flagellum</keyword>
<accession>A0A814IW62</accession>
<dbReference type="EMBL" id="CAJNOC010004671">
    <property type="protein sequence ID" value="CAF1029802.1"/>
    <property type="molecule type" value="Genomic_DNA"/>
</dbReference>
<gene>
    <name evidence="9" type="ORF">OXX778_LOCUS17808</name>
</gene>